<dbReference type="InterPro" id="IPR005026">
    <property type="entry name" value="SAPAP"/>
</dbReference>
<dbReference type="STRING" id="36087.A0A077YYT1"/>
<name>A0A077YYT1_TRITR</name>
<protein>
    <submittedName>
        <fullName evidence="4">GKAP domain containing protein</fullName>
    </submittedName>
</protein>
<reference evidence="4" key="1">
    <citation type="submission" date="2014-01" db="EMBL/GenBank/DDBJ databases">
        <authorList>
            <person name="Aslett M."/>
        </authorList>
    </citation>
    <scope>NUCLEOTIDE SEQUENCE</scope>
</reference>
<dbReference type="GO" id="GO:0098978">
    <property type="term" value="C:glutamatergic synapse"/>
    <property type="evidence" value="ECO:0007669"/>
    <property type="project" value="TreeGrafter"/>
</dbReference>
<keyword evidence="5" id="KW-1185">Reference proteome</keyword>
<feature type="region of interest" description="Disordered" evidence="3">
    <location>
        <begin position="170"/>
        <end position="189"/>
    </location>
</feature>
<comment type="similarity">
    <text evidence="1">Belongs to the SAPAP family.</text>
</comment>
<feature type="region of interest" description="Disordered" evidence="3">
    <location>
        <begin position="467"/>
        <end position="486"/>
    </location>
</feature>
<dbReference type="Pfam" id="PF03359">
    <property type="entry name" value="GKAP"/>
    <property type="match status" value="1"/>
</dbReference>
<evidence type="ECO:0000256" key="3">
    <source>
        <dbReference type="SAM" id="MobiDB-lite"/>
    </source>
</evidence>
<evidence type="ECO:0000256" key="1">
    <source>
        <dbReference type="ARBA" id="ARBA00008839"/>
    </source>
</evidence>
<reference evidence="4" key="2">
    <citation type="submission" date="2014-03" db="EMBL/GenBank/DDBJ databases">
        <title>The whipworm genome and dual-species transcriptomics of an intimate host-pathogen interaction.</title>
        <authorList>
            <person name="Foth B.J."/>
            <person name="Tsai I.J."/>
            <person name="Reid A.J."/>
            <person name="Bancroft A.J."/>
            <person name="Nichol S."/>
            <person name="Tracey A."/>
            <person name="Holroyd N."/>
            <person name="Cotton J.A."/>
            <person name="Stanley E.J."/>
            <person name="Zarowiecki M."/>
            <person name="Liu J.Z."/>
            <person name="Huckvale T."/>
            <person name="Cooper P.J."/>
            <person name="Grencis R.K."/>
            <person name="Berriman M."/>
        </authorList>
    </citation>
    <scope>NUCLEOTIDE SEQUENCE [LARGE SCALE GENOMIC DNA]</scope>
</reference>
<dbReference type="GO" id="GO:0023052">
    <property type="term" value="P:signaling"/>
    <property type="evidence" value="ECO:0007669"/>
    <property type="project" value="InterPro"/>
</dbReference>
<dbReference type="GO" id="GO:0060090">
    <property type="term" value="F:molecular adaptor activity"/>
    <property type="evidence" value="ECO:0007669"/>
    <property type="project" value="TreeGrafter"/>
</dbReference>
<dbReference type="OrthoDB" id="10036956at2759"/>
<keyword evidence="2" id="KW-0175">Coiled coil</keyword>
<dbReference type="EMBL" id="HG805844">
    <property type="protein sequence ID" value="CDW53222.1"/>
    <property type="molecule type" value="Genomic_DNA"/>
</dbReference>
<dbReference type="PANTHER" id="PTHR12353:SF31">
    <property type="entry name" value="LD44824P"/>
    <property type="match status" value="1"/>
</dbReference>
<dbReference type="GO" id="GO:0099572">
    <property type="term" value="C:postsynaptic specialization"/>
    <property type="evidence" value="ECO:0007669"/>
    <property type="project" value="TreeGrafter"/>
</dbReference>
<dbReference type="AlphaFoldDB" id="A0A077YYT1"/>
<sequence>MIDQAGEGDSVDETFNFNSLNCKTSMYTTATSANDDGNDGKLVNDSVGGVTSGHIPTSQNDFNSGGVFSDFVNSNPSYMRLSCALNGYHNVSMPRCRSWSSCTLSRPLYLTERLKTPSPAPVSVPNTKKSAAANCAPMTIQEIVESFNRLKLSDNLSALRLLASCQAHSKKRRSSLENPQHNHAAADQRDIPTLTKSAGQLQGPLVGPVTILSPDEVLRTIIDPEFYKNMATFERYRLESLCNRLERRLEGRLPCEVRGQTASLVENIKALLSGMLKPFESRLENEWAAVEGGAEMDEQRRTELEKTWKAIALSVESIDSSLEVGNEFEDGTLTSSTDKEMTGNGSVASADILQRVDGLYYQQLANQNRNRVEEQCKVAEQDLELVTCEEACDHIRMAVGKAKLLLKKKFKKFEELVAKHLDPVDGEPNVTLDDLEGFWSLVEIELADIESCFEAVRKLKQNNWTAVSEEPPPARPEPIANAAKKPTIQKIVSSPKKLWINKRVTEARQRLREAKLLAKQRMTNGQDA</sequence>
<gene>
    <name evidence="4" type="ORF">TTRE_0000148601</name>
</gene>
<evidence type="ECO:0000313" key="4">
    <source>
        <dbReference type="EMBL" id="CDW53222.1"/>
    </source>
</evidence>
<accession>A0A077YYT1</accession>
<proteinExistence type="inferred from homology"/>
<evidence type="ECO:0000256" key="2">
    <source>
        <dbReference type="SAM" id="Coils"/>
    </source>
</evidence>
<dbReference type="PANTHER" id="PTHR12353">
    <property type="entry name" value="DISKS LARGE-ASSOCIATED PROTEIN DAP SAP90/PSD-95-ASSOCIATED PROTEIN"/>
    <property type="match status" value="1"/>
</dbReference>
<feature type="coiled-coil region" evidence="2">
    <location>
        <begin position="362"/>
        <end position="389"/>
    </location>
</feature>
<dbReference type="Proteomes" id="UP000030665">
    <property type="component" value="Unassembled WGS sequence"/>
</dbReference>
<evidence type="ECO:0000313" key="5">
    <source>
        <dbReference type="Proteomes" id="UP000030665"/>
    </source>
</evidence>
<organism evidence="4 5">
    <name type="scientific">Trichuris trichiura</name>
    <name type="common">Whipworm</name>
    <name type="synonym">Trichocephalus trichiurus</name>
    <dbReference type="NCBI Taxonomy" id="36087"/>
    <lineage>
        <taxon>Eukaryota</taxon>
        <taxon>Metazoa</taxon>
        <taxon>Ecdysozoa</taxon>
        <taxon>Nematoda</taxon>
        <taxon>Enoplea</taxon>
        <taxon>Dorylaimia</taxon>
        <taxon>Trichinellida</taxon>
        <taxon>Trichuridae</taxon>
        <taxon>Trichuris</taxon>
    </lineage>
</organism>